<dbReference type="EMBL" id="PGTO01000016">
    <property type="protein sequence ID" value="RAU20872.1"/>
    <property type="molecule type" value="Genomic_DNA"/>
</dbReference>
<sequence length="420" mass="45539">MSGYADILAAANAALGRDPADEAAAHAMAQALVMLGRAADLHRLAEHLNIAAGPGKGWVVLATALHGLLAERRYDALIALCESSPPDTPGYILTAYYGGCSSMMDGDMEAAIARFDWFRRHVRFYAGHIAFVSHPLLSMIYRQGRMVAAPDEIDHRLAAPVVLPALETLGELSAAADGEAAIFTCLDDQYFKLFGESFVAANLGLNPTMPLILHVIGPGDETRGELLDLTRRWPGRFAATVEAKPLFTTVTYYASARFFVVDQMTERFGRPMISLDGELQVPVERLNLAAACRAQDFACFGTGRDEPGSVWQASVMWFGQGAGTGRLTRALRAYCQPELNHPSLMTWQLDQAALLACRHYFEMRGPPLAFADLRDLLGLGLADVASDVPKAEAKESNKHGKMTGEVQILGPRLGDLYASL</sequence>
<protein>
    <submittedName>
        <fullName evidence="1">Uncharacterized protein</fullName>
    </submittedName>
</protein>
<dbReference type="AlphaFoldDB" id="A0A364NUY5"/>
<dbReference type="Proteomes" id="UP000251075">
    <property type="component" value="Unassembled WGS sequence"/>
</dbReference>
<gene>
    <name evidence="1" type="ORF">CU669_16515</name>
</gene>
<name>A0A364NUY5_9PROT</name>
<dbReference type="RefSeq" id="WP_112146700.1">
    <property type="nucleotide sequence ID" value="NZ_PGTO01000016.1"/>
</dbReference>
<comment type="caution">
    <text evidence="1">The sequence shown here is derived from an EMBL/GenBank/DDBJ whole genome shotgun (WGS) entry which is preliminary data.</text>
</comment>
<evidence type="ECO:0000313" key="1">
    <source>
        <dbReference type="EMBL" id="RAU20872.1"/>
    </source>
</evidence>
<reference evidence="1 2" key="1">
    <citation type="submission" date="2017-11" db="EMBL/GenBank/DDBJ databases">
        <title>Draft genome sequence of magnetotactic bacterium Magnetospirillum kuznetsovii LBB-42.</title>
        <authorList>
            <person name="Grouzdev D.S."/>
            <person name="Rysina M.S."/>
            <person name="Baslerov R.V."/>
            <person name="Koziaeva V."/>
        </authorList>
    </citation>
    <scope>NUCLEOTIDE SEQUENCE [LARGE SCALE GENOMIC DNA]</scope>
    <source>
        <strain evidence="1 2">LBB-42</strain>
    </source>
</reference>
<organism evidence="1 2">
    <name type="scientific">Paramagnetospirillum kuznetsovii</name>
    <dbReference type="NCBI Taxonomy" id="2053833"/>
    <lineage>
        <taxon>Bacteria</taxon>
        <taxon>Pseudomonadati</taxon>
        <taxon>Pseudomonadota</taxon>
        <taxon>Alphaproteobacteria</taxon>
        <taxon>Rhodospirillales</taxon>
        <taxon>Magnetospirillaceae</taxon>
        <taxon>Paramagnetospirillum</taxon>
    </lineage>
</organism>
<keyword evidence="2" id="KW-1185">Reference proteome</keyword>
<dbReference type="OrthoDB" id="7329378at2"/>
<proteinExistence type="predicted"/>
<accession>A0A364NUY5</accession>
<evidence type="ECO:0000313" key="2">
    <source>
        <dbReference type="Proteomes" id="UP000251075"/>
    </source>
</evidence>
<dbReference type="InterPro" id="IPR011990">
    <property type="entry name" value="TPR-like_helical_dom_sf"/>
</dbReference>
<dbReference type="SUPFAM" id="SSF48452">
    <property type="entry name" value="TPR-like"/>
    <property type="match status" value="1"/>
</dbReference>